<name>A0A5D0IHY5_9FLAO</name>
<protein>
    <submittedName>
        <fullName evidence="2">Agmatinase</fullName>
    </submittedName>
</protein>
<dbReference type="Proteomes" id="UP000323930">
    <property type="component" value="Unassembled WGS sequence"/>
</dbReference>
<dbReference type="AlphaFoldDB" id="A0A5D0IHY5"/>
<proteinExistence type="predicted"/>
<feature type="region of interest" description="Disordered" evidence="1">
    <location>
        <begin position="23"/>
        <end position="45"/>
    </location>
</feature>
<sequence>AAKLYYKMLSYKFQNEDVEDGYNDDFNNNNNKVNNFSKFNEDDEY</sequence>
<keyword evidence="3" id="KW-1185">Reference proteome</keyword>
<comment type="caution">
    <text evidence="2">The sequence shown here is derived from an EMBL/GenBank/DDBJ whole genome shotgun (WGS) entry which is preliminary data.</text>
</comment>
<gene>
    <name evidence="2" type="ORF">FUA24_07570</name>
</gene>
<organism evidence="2 3">
    <name type="scientific">Seonamhaeicola marinus</name>
    <dbReference type="NCBI Taxonomy" id="1912246"/>
    <lineage>
        <taxon>Bacteria</taxon>
        <taxon>Pseudomonadati</taxon>
        <taxon>Bacteroidota</taxon>
        <taxon>Flavobacteriia</taxon>
        <taxon>Flavobacteriales</taxon>
        <taxon>Flavobacteriaceae</taxon>
    </lineage>
</organism>
<evidence type="ECO:0000313" key="2">
    <source>
        <dbReference type="EMBL" id="TYA83206.1"/>
    </source>
</evidence>
<evidence type="ECO:0000256" key="1">
    <source>
        <dbReference type="SAM" id="MobiDB-lite"/>
    </source>
</evidence>
<feature type="non-terminal residue" evidence="2">
    <location>
        <position position="1"/>
    </location>
</feature>
<feature type="compositionally biased region" description="Low complexity" evidence="1">
    <location>
        <begin position="24"/>
        <end position="38"/>
    </location>
</feature>
<reference evidence="2 3" key="1">
    <citation type="submission" date="2019-08" db="EMBL/GenBank/DDBJ databases">
        <title>Seonamhaeicola sediminis sp. nov., isolated from marine sediment.</title>
        <authorList>
            <person name="Cao W.R."/>
        </authorList>
    </citation>
    <scope>NUCLEOTIDE SEQUENCE [LARGE SCALE GENOMIC DNA]</scope>
    <source>
        <strain evidence="2 3">B011</strain>
    </source>
</reference>
<accession>A0A5D0IHY5</accession>
<dbReference type="EMBL" id="VSDQ01000434">
    <property type="protein sequence ID" value="TYA83206.1"/>
    <property type="molecule type" value="Genomic_DNA"/>
</dbReference>
<evidence type="ECO:0000313" key="3">
    <source>
        <dbReference type="Proteomes" id="UP000323930"/>
    </source>
</evidence>